<proteinExistence type="predicted"/>
<dbReference type="AlphaFoldDB" id="A0A1W0X449"/>
<comment type="caution">
    <text evidence="2">The sequence shown here is derived from an EMBL/GenBank/DDBJ whole genome shotgun (WGS) entry which is preliminary data.</text>
</comment>
<evidence type="ECO:0000313" key="3">
    <source>
        <dbReference type="Proteomes" id="UP000192578"/>
    </source>
</evidence>
<dbReference type="EMBL" id="MTYJ01000019">
    <property type="protein sequence ID" value="OQV22191.1"/>
    <property type="molecule type" value="Genomic_DNA"/>
</dbReference>
<keyword evidence="3" id="KW-1185">Reference proteome</keyword>
<reference evidence="3" key="1">
    <citation type="submission" date="2017-01" db="EMBL/GenBank/DDBJ databases">
        <title>Comparative genomics of anhydrobiosis in the tardigrade Hypsibius dujardini.</title>
        <authorList>
            <person name="Yoshida Y."/>
            <person name="Koutsovoulos G."/>
            <person name="Laetsch D."/>
            <person name="Stevens L."/>
            <person name="Kumar S."/>
            <person name="Horikawa D."/>
            <person name="Ishino K."/>
            <person name="Komine S."/>
            <person name="Tomita M."/>
            <person name="Blaxter M."/>
            <person name="Arakawa K."/>
        </authorList>
    </citation>
    <scope>NUCLEOTIDE SEQUENCE [LARGE SCALE GENOMIC DNA]</scope>
    <source>
        <strain evidence="3">Z151</strain>
    </source>
</reference>
<gene>
    <name evidence="2" type="ORF">BV898_04040</name>
</gene>
<protein>
    <submittedName>
        <fullName evidence="2">Uncharacterized protein</fullName>
    </submittedName>
</protein>
<sequence>MTTPEASTSTSEAPMEDVEVDIYIYGRTYGEWSIDQLKKELTRLGVPYQIRDRKKNLFQLLLNTDGVTSAAPPDMEQEPTVDEHGKPIKKKRGRNPRDEVEKYALRLLIEEYFDEKECRECSLVYGVTGRRGALASDKPGAKYRHIDRFHQPALAEMVRSVEVELAKEKAKLAEEKKKVLPINKGNARLPHRFKIRLPDHTDLDVTIEPTTNRKMLVPRRPLLLPNEEAPRRVQRESELNNTFSWILPSSGQHVDVEEYLHLYLHCYLCTCFPNLLT</sequence>
<feature type="region of interest" description="Disordered" evidence="1">
    <location>
        <begin position="68"/>
        <end position="95"/>
    </location>
</feature>
<name>A0A1W0X449_HYPEX</name>
<evidence type="ECO:0000256" key="1">
    <source>
        <dbReference type="SAM" id="MobiDB-lite"/>
    </source>
</evidence>
<accession>A0A1W0X449</accession>
<evidence type="ECO:0000313" key="2">
    <source>
        <dbReference type="EMBL" id="OQV22191.1"/>
    </source>
</evidence>
<organism evidence="2 3">
    <name type="scientific">Hypsibius exemplaris</name>
    <name type="common">Freshwater tardigrade</name>
    <dbReference type="NCBI Taxonomy" id="2072580"/>
    <lineage>
        <taxon>Eukaryota</taxon>
        <taxon>Metazoa</taxon>
        <taxon>Ecdysozoa</taxon>
        <taxon>Tardigrada</taxon>
        <taxon>Eutardigrada</taxon>
        <taxon>Parachela</taxon>
        <taxon>Hypsibioidea</taxon>
        <taxon>Hypsibiidae</taxon>
        <taxon>Hypsibius</taxon>
    </lineage>
</organism>
<dbReference type="Proteomes" id="UP000192578">
    <property type="component" value="Unassembled WGS sequence"/>
</dbReference>